<organism evidence="2 3">
    <name type="scientific">Streptobacillus felis</name>
    <dbReference type="NCBI Taxonomy" id="1384509"/>
    <lineage>
        <taxon>Bacteria</taxon>
        <taxon>Fusobacteriati</taxon>
        <taxon>Fusobacteriota</taxon>
        <taxon>Fusobacteriia</taxon>
        <taxon>Fusobacteriales</taxon>
        <taxon>Leptotrichiaceae</taxon>
        <taxon>Streptobacillus</taxon>
    </lineage>
</organism>
<protein>
    <recommendedName>
        <fullName evidence="4">Restriction endonuclease</fullName>
    </recommendedName>
</protein>
<dbReference type="EMBL" id="JABMKT010000017">
    <property type="protein sequence ID" value="NYV27979.1"/>
    <property type="molecule type" value="Genomic_DNA"/>
</dbReference>
<evidence type="ECO:0000256" key="1">
    <source>
        <dbReference type="SAM" id="Coils"/>
    </source>
</evidence>
<proteinExistence type="predicted"/>
<reference evidence="2 3" key="1">
    <citation type="submission" date="2020-05" db="EMBL/GenBank/DDBJ databases">
        <title>Streptobacillus felis strain LHL191014123.</title>
        <authorList>
            <person name="Fawzy A."/>
            <person name="Rau J."/>
            <person name="Risse K."/>
            <person name="Schauerte N."/>
            <person name="Geiger C."/>
            <person name="Blom J."/>
            <person name="Imirzalioglu C."/>
            <person name="Falgenhauer J."/>
            <person name="Bach A."/>
            <person name="Herden C."/>
            <person name="Eisenberg T."/>
        </authorList>
    </citation>
    <scope>NUCLEOTIDE SEQUENCE [LARGE SCALE GENOMIC DNA]</scope>
    <source>
        <strain evidence="2 3">LHL191014123</strain>
    </source>
</reference>
<dbReference type="AlphaFoldDB" id="A0A7Z0T8I7"/>
<feature type="coiled-coil region" evidence="1">
    <location>
        <begin position="129"/>
        <end position="181"/>
    </location>
</feature>
<keyword evidence="1" id="KW-0175">Coiled coil</keyword>
<sequence length="355" mass="41637">MARNSGIFGIIRDVQRISRTIQRESKRMEKKQKREMKAIQKAEQRMQINSYKDIAEDEKNEAIELREKLMRIHQEIEIVGQVDILKDTNDIEFNIEKPVEPILEKLPLKPEYKSSIMGKLFSSFEDKNKAQYEDDVKVWENSVEKIKEKNDNILEQYKKEMLEWERKKIEFENDREKYNNNLGSLHQKYLDGEKEGVEKHFELLLDNMEYPIDMGWDFNVAYNESDKTLTINYVLPNKDVIPTLKNVTYVTTKKDFNRTYISDKALKEAYTELIYGTVLGVVDKVFRNDNNLVNTIIFDGLLDDINPATGLSNEITFLSLTVNKEHILSLNLDKVDYLKCFKSLNGIVSLNIINN</sequence>
<dbReference type="Proteomes" id="UP000526184">
    <property type="component" value="Unassembled WGS sequence"/>
</dbReference>
<comment type="caution">
    <text evidence="2">The sequence shown here is derived from an EMBL/GenBank/DDBJ whole genome shotgun (WGS) entry which is preliminary data.</text>
</comment>
<evidence type="ECO:0000313" key="3">
    <source>
        <dbReference type="Proteomes" id="UP000526184"/>
    </source>
</evidence>
<keyword evidence="3" id="KW-1185">Reference proteome</keyword>
<evidence type="ECO:0000313" key="2">
    <source>
        <dbReference type="EMBL" id="NYV27979.1"/>
    </source>
</evidence>
<accession>A0A7Z0T8I7</accession>
<evidence type="ECO:0008006" key="4">
    <source>
        <dbReference type="Google" id="ProtNLM"/>
    </source>
</evidence>
<dbReference type="RefSeq" id="WP_180136093.1">
    <property type="nucleotide sequence ID" value="NZ_JABMKT010000017.1"/>
</dbReference>
<name>A0A7Z0T8I7_9FUSO</name>
<gene>
    <name evidence="2" type="ORF">HP397_04000</name>
</gene>
<feature type="coiled-coil region" evidence="1">
    <location>
        <begin position="14"/>
        <end position="75"/>
    </location>
</feature>